<dbReference type="PANTHER" id="PTHR19424">
    <property type="entry name" value="HEAT SHOCK FACTOR BINDING PROTEIN 1"/>
    <property type="match status" value="1"/>
</dbReference>
<dbReference type="Gene3D" id="1.20.5.430">
    <property type="match status" value="1"/>
</dbReference>
<dbReference type="AlphaFoldDB" id="A0A067M6J4"/>
<comment type="similarity">
    <text evidence="1">Belongs to the HSBP1 family.</text>
</comment>
<dbReference type="GO" id="GO:0005829">
    <property type="term" value="C:cytosol"/>
    <property type="evidence" value="ECO:0007669"/>
    <property type="project" value="TreeGrafter"/>
</dbReference>
<evidence type="ECO:0000313" key="3">
    <source>
        <dbReference type="EMBL" id="KDQ07497.1"/>
    </source>
</evidence>
<evidence type="ECO:0000256" key="1">
    <source>
        <dbReference type="ARBA" id="ARBA00006349"/>
    </source>
</evidence>
<dbReference type="EMBL" id="KL198106">
    <property type="protein sequence ID" value="KDQ07497.1"/>
    <property type="molecule type" value="Genomic_DNA"/>
</dbReference>
<dbReference type="HOGENOM" id="CLU_153376_0_0_1"/>
<dbReference type="InParanoid" id="A0A067M6J4"/>
<proteinExistence type="inferred from homology"/>
<accession>A0A067M6J4</accession>
<dbReference type="Pfam" id="PF06825">
    <property type="entry name" value="HSBP1"/>
    <property type="match status" value="1"/>
</dbReference>
<evidence type="ECO:0000256" key="2">
    <source>
        <dbReference type="SAM" id="MobiDB-lite"/>
    </source>
</evidence>
<organism evidence="3 4">
    <name type="scientific">Botryobasidium botryosum (strain FD-172 SS1)</name>
    <dbReference type="NCBI Taxonomy" id="930990"/>
    <lineage>
        <taxon>Eukaryota</taxon>
        <taxon>Fungi</taxon>
        <taxon>Dikarya</taxon>
        <taxon>Basidiomycota</taxon>
        <taxon>Agaricomycotina</taxon>
        <taxon>Agaricomycetes</taxon>
        <taxon>Cantharellales</taxon>
        <taxon>Botryobasidiaceae</taxon>
        <taxon>Botryobasidium</taxon>
    </lineage>
</organism>
<reference evidence="4" key="1">
    <citation type="journal article" date="2014" name="Proc. Natl. Acad. Sci. U.S.A.">
        <title>Extensive sampling of basidiomycete genomes demonstrates inadequacy of the white-rot/brown-rot paradigm for wood decay fungi.</title>
        <authorList>
            <person name="Riley R."/>
            <person name="Salamov A.A."/>
            <person name="Brown D.W."/>
            <person name="Nagy L.G."/>
            <person name="Floudas D."/>
            <person name="Held B.W."/>
            <person name="Levasseur A."/>
            <person name="Lombard V."/>
            <person name="Morin E."/>
            <person name="Otillar R."/>
            <person name="Lindquist E.A."/>
            <person name="Sun H."/>
            <person name="LaButti K.M."/>
            <person name="Schmutz J."/>
            <person name="Jabbour D."/>
            <person name="Luo H."/>
            <person name="Baker S.E."/>
            <person name="Pisabarro A.G."/>
            <person name="Walton J.D."/>
            <person name="Blanchette R.A."/>
            <person name="Henrissat B."/>
            <person name="Martin F."/>
            <person name="Cullen D."/>
            <person name="Hibbett D.S."/>
            <person name="Grigoriev I.V."/>
        </authorList>
    </citation>
    <scope>NUCLEOTIDE SEQUENCE [LARGE SCALE GENOMIC DNA]</scope>
    <source>
        <strain evidence="4">FD-172 SS1</strain>
    </source>
</reference>
<dbReference type="GO" id="GO:0005634">
    <property type="term" value="C:nucleus"/>
    <property type="evidence" value="ECO:0007669"/>
    <property type="project" value="TreeGrafter"/>
</dbReference>
<feature type="region of interest" description="Disordered" evidence="2">
    <location>
        <begin position="1"/>
        <end position="53"/>
    </location>
</feature>
<dbReference type="GO" id="GO:0070370">
    <property type="term" value="P:cellular heat acclimation"/>
    <property type="evidence" value="ECO:0007669"/>
    <property type="project" value="TreeGrafter"/>
</dbReference>
<name>A0A067M6J4_BOTB1</name>
<protein>
    <recommendedName>
        <fullName evidence="5">Heat shock factor-binding protein 1</fullName>
    </recommendedName>
</protein>
<dbReference type="PANTHER" id="PTHR19424:SF0">
    <property type="entry name" value="HEAT SHOCK FACTOR BINDING PROTEIN 1"/>
    <property type="match status" value="1"/>
</dbReference>
<dbReference type="OrthoDB" id="4159489at2759"/>
<sequence>MPSPLHVNASASHTSSKPTSPVTKSPPTAPSSATTATAPLASTKALRPEDISSPHELTAFVDVLLTQLETRFDEMSAQVLDRMNQMSTRVDALEFAIQDLINGDVAGPATPQTPSGATGLNRRTSEA</sequence>
<feature type="compositionally biased region" description="Low complexity" evidence="2">
    <location>
        <begin position="12"/>
        <end position="45"/>
    </location>
</feature>
<feature type="compositionally biased region" description="Polar residues" evidence="2">
    <location>
        <begin position="110"/>
        <end position="127"/>
    </location>
</feature>
<evidence type="ECO:0008006" key="5">
    <source>
        <dbReference type="Google" id="ProtNLM"/>
    </source>
</evidence>
<keyword evidence="4" id="KW-1185">Reference proteome</keyword>
<dbReference type="Proteomes" id="UP000027195">
    <property type="component" value="Unassembled WGS sequence"/>
</dbReference>
<dbReference type="GO" id="GO:0003714">
    <property type="term" value="F:transcription corepressor activity"/>
    <property type="evidence" value="ECO:0007669"/>
    <property type="project" value="InterPro"/>
</dbReference>
<evidence type="ECO:0000313" key="4">
    <source>
        <dbReference type="Proteomes" id="UP000027195"/>
    </source>
</evidence>
<gene>
    <name evidence="3" type="ORF">BOTBODRAFT_38795</name>
</gene>
<dbReference type="STRING" id="930990.A0A067M6J4"/>
<feature type="region of interest" description="Disordered" evidence="2">
    <location>
        <begin position="104"/>
        <end position="127"/>
    </location>
</feature>
<dbReference type="InterPro" id="IPR009643">
    <property type="entry name" value="HS1-bd"/>
</dbReference>